<dbReference type="PIRSF" id="PIRSF008757">
    <property type="entry name" value="UCP008757"/>
    <property type="match status" value="1"/>
</dbReference>
<reference evidence="1 2" key="1">
    <citation type="submission" date="2023-11" db="EMBL/GenBank/DDBJ databases">
        <title>Plant-associative lifestyle of Vibrio porteresiae and its evolutionary dynamics.</title>
        <authorList>
            <person name="Rameshkumar N."/>
            <person name="Kirti K."/>
        </authorList>
    </citation>
    <scope>NUCLEOTIDE SEQUENCE [LARGE SCALE GENOMIC DNA]</scope>
    <source>
        <strain evidence="1 2">MSSRF30</strain>
    </source>
</reference>
<dbReference type="RefSeq" id="WP_315972754.1">
    <property type="nucleotide sequence ID" value="NZ_AP024896.1"/>
</dbReference>
<dbReference type="PANTHER" id="PTHR28255">
    <property type="match status" value="1"/>
</dbReference>
<gene>
    <name evidence="1" type="ORF">R8Z52_18370</name>
</gene>
<dbReference type="Proteomes" id="UP001304071">
    <property type="component" value="Chromosome 2"/>
</dbReference>
<dbReference type="InterPro" id="IPR005624">
    <property type="entry name" value="PduO/GlcC-like"/>
</dbReference>
<dbReference type="Pfam" id="PF03928">
    <property type="entry name" value="HbpS-like"/>
    <property type="match status" value="1"/>
</dbReference>
<dbReference type="InterPro" id="IPR038084">
    <property type="entry name" value="PduO/GlcC-like_sf"/>
</dbReference>
<protein>
    <submittedName>
        <fullName evidence="1">Heme-degrading domain-containing protein</fullName>
    </submittedName>
</protein>
<dbReference type="NCBIfam" id="NF002696">
    <property type="entry name" value="PRK02487.1-5"/>
    <property type="match status" value="1"/>
</dbReference>
<name>A0ABZ0QJ09_9VIBR</name>
<accession>A0ABZ0QJ09</accession>
<dbReference type="Gene3D" id="3.30.450.150">
    <property type="entry name" value="Haem-degrading domain"/>
    <property type="match status" value="1"/>
</dbReference>
<dbReference type="EMBL" id="CP138204">
    <property type="protein sequence ID" value="WPC76494.1"/>
    <property type="molecule type" value="Genomic_DNA"/>
</dbReference>
<evidence type="ECO:0000313" key="1">
    <source>
        <dbReference type="EMBL" id="WPC76494.1"/>
    </source>
</evidence>
<sequence length="160" mass="18343">MMTLNEVIEQEKQLQLPLFNNDIAWQLGLKIKELAESRNKTVVIEVYAFGQTLFQYSMQGTCIDQLDWMRRKRNAVLRYNKSSYQIALYNQAKQRVFEEMPHIDNQEYCGHGGSFPIRIQGCGLIGTVTTSALSAEEDHALVAEALTAIKHELEQSLFSR</sequence>
<dbReference type="SUPFAM" id="SSF143744">
    <property type="entry name" value="GlcG-like"/>
    <property type="match status" value="1"/>
</dbReference>
<keyword evidence="2" id="KW-1185">Reference proteome</keyword>
<dbReference type="InterPro" id="IPR010371">
    <property type="entry name" value="YBR137W-like"/>
</dbReference>
<evidence type="ECO:0000313" key="2">
    <source>
        <dbReference type="Proteomes" id="UP001304071"/>
    </source>
</evidence>
<dbReference type="PANTHER" id="PTHR28255:SF1">
    <property type="entry name" value="UPF0303 PROTEIN YBR137W"/>
    <property type="match status" value="1"/>
</dbReference>
<organism evidence="1 2">
    <name type="scientific">Vibrio porteresiae DSM 19223</name>
    <dbReference type="NCBI Taxonomy" id="1123496"/>
    <lineage>
        <taxon>Bacteria</taxon>
        <taxon>Pseudomonadati</taxon>
        <taxon>Pseudomonadota</taxon>
        <taxon>Gammaproteobacteria</taxon>
        <taxon>Vibrionales</taxon>
        <taxon>Vibrionaceae</taxon>
        <taxon>Vibrio</taxon>
    </lineage>
</organism>
<proteinExistence type="predicted"/>